<name>A0A077M8H5_9MICO</name>
<dbReference type="PROSITE" id="PS50995">
    <property type="entry name" value="HTH_MARR_2"/>
    <property type="match status" value="1"/>
</dbReference>
<comment type="caution">
    <text evidence="2">The sequence shown here is derived from an EMBL/GenBank/DDBJ whole genome shotgun (WGS) entry which is preliminary data.</text>
</comment>
<proteinExistence type="predicted"/>
<dbReference type="OrthoDB" id="5148120at2"/>
<keyword evidence="3" id="KW-1185">Reference proteome</keyword>
<dbReference type="InterPro" id="IPR000835">
    <property type="entry name" value="HTH_MarR-typ"/>
</dbReference>
<dbReference type="PANTHER" id="PTHR39515:SF2">
    <property type="entry name" value="HTH-TYPE TRANSCRIPTIONAL REGULATOR RV0880"/>
    <property type="match status" value="1"/>
</dbReference>
<dbReference type="SMART" id="SM00347">
    <property type="entry name" value="HTH_MARR"/>
    <property type="match status" value="1"/>
</dbReference>
<dbReference type="STRING" id="1194083.BN12_90009"/>
<protein>
    <submittedName>
        <fullName evidence="2">Transcriptional regulator, MarR family</fullName>
    </submittedName>
</protein>
<organism evidence="2 3">
    <name type="scientific">Nostocoides japonicum T1-X7</name>
    <dbReference type="NCBI Taxonomy" id="1194083"/>
    <lineage>
        <taxon>Bacteria</taxon>
        <taxon>Bacillati</taxon>
        <taxon>Actinomycetota</taxon>
        <taxon>Actinomycetes</taxon>
        <taxon>Micrococcales</taxon>
        <taxon>Intrasporangiaceae</taxon>
        <taxon>Nostocoides</taxon>
    </lineage>
</organism>
<accession>A0A077M8H5</accession>
<dbReference type="InterPro" id="IPR052526">
    <property type="entry name" value="HTH-type_Bedaq_tolerance"/>
</dbReference>
<evidence type="ECO:0000313" key="3">
    <source>
        <dbReference type="Proteomes" id="UP000035721"/>
    </source>
</evidence>
<evidence type="ECO:0000313" key="2">
    <source>
        <dbReference type="EMBL" id="CCH80354.1"/>
    </source>
</evidence>
<dbReference type="InterPro" id="IPR036390">
    <property type="entry name" value="WH_DNA-bd_sf"/>
</dbReference>
<dbReference type="Proteomes" id="UP000035721">
    <property type="component" value="Unassembled WGS sequence"/>
</dbReference>
<dbReference type="EMBL" id="CAJB01000425">
    <property type="protein sequence ID" value="CCH80354.1"/>
    <property type="molecule type" value="Genomic_DNA"/>
</dbReference>
<dbReference type="AlphaFoldDB" id="A0A077M8H5"/>
<sequence length="146" mass="15722">MPGVAHESSVAAARELLVAYGRLKRRLLAVSGRGGLSPSMLAVLSRLDRDGAMTTSGLAAVEGVRPQSMAATVAALDGESLVVRRPDPTDGRAHLLDLTAAGRDLLEGKRQERHHWLVAVLEERLDEAERQALLTATRILEKVLDE</sequence>
<dbReference type="InterPro" id="IPR036388">
    <property type="entry name" value="WH-like_DNA-bd_sf"/>
</dbReference>
<evidence type="ECO:0000259" key="1">
    <source>
        <dbReference type="PROSITE" id="PS50995"/>
    </source>
</evidence>
<feature type="domain" description="HTH marR-type" evidence="1">
    <location>
        <begin position="9"/>
        <end position="145"/>
    </location>
</feature>
<reference evidence="2 3" key="1">
    <citation type="journal article" date="2013" name="ISME J.">
        <title>A metabolic model for members of the genus Tetrasphaera involved in enhanced biological phosphorus removal.</title>
        <authorList>
            <person name="Kristiansen R."/>
            <person name="Nguyen H.T.T."/>
            <person name="Saunders A.M."/>
            <person name="Nielsen J.L."/>
            <person name="Wimmer R."/>
            <person name="Le V.Q."/>
            <person name="McIlroy S.J."/>
            <person name="Petrovski S."/>
            <person name="Seviour R.J."/>
            <person name="Calteau A."/>
            <person name="Nielsen K.L."/>
            <person name="Nielsen P.H."/>
        </authorList>
    </citation>
    <scope>NUCLEOTIDE SEQUENCE [LARGE SCALE GENOMIC DNA]</scope>
    <source>
        <strain evidence="2 3">T1-X7</strain>
    </source>
</reference>
<dbReference type="GO" id="GO:0003700">
    <property type="term" value="F:DNA-binding transcription factor activity"/>
    <property type="evidence" value="ECO:0007669"/>
    <property type="project" value="InterPro"/>
</dbReference>
<gene>
    <name evidence="2" type="ORF">BN12_90009</name>
</gene>
<dbReference type="PANTHER" id="PTHR39515">
    <property type="entry name" value="CONSERVED PROTEIN"/>
    <property type="match status" value="1"/>
</dbReference>
<dbReference type="Gene3D" id="1.10.10.10">
    <property type="entry name" value="Winged helix-like DNA-binding domain superfamily/Winged helix DNA-binding domain"/>
    <property type="match status" value="1"/>
</dbReference>
<dbReference type="SUPFAM" id="SSF46785">
    <property type="entry name" value="Winged helix' DNA-binding domain"/>
    <property type="match status" value="1"/>
</dbReference>
<dbReference type="Pfam" id="PF01047">
    <property type="entry name" value="MarR"/>
    <property type="match status" value="1"/>
</dbReference>
<dbReference type="RefSeq" id="WP_048549845.1">
    <property type="nucleotide sequence ID" value="NZ_HF570958.1"/>
</dbReference>